<accession>X6NBN4</accession>
<dbReference type="UniPathway" id="UPA00378"/>
<gene>
    <name evidence="4" type="ORF">RFI_13991</name>
</gene>
<feature type="non-terminal residue" evidence="4">
    <location>
        <position position="1"/>
    </location>
</feature>
<feature type="domain" description="Glycosyltransferase family 18 catalytic" evidence="3">
    <location>
        <begin position="412"/>
        <end position="661"/>
    </location>
</feature>
<dbReference type="InterPro" id="IPR026116">
    <property type="entry name" value="GT18_cat"/>
</dbReference>
<sequence>EYHTPGLIPVGTNEKKNLMRCCSLRECGILLLLCCVLSLIGCELWLFPRLTKYLRGVEMDEDIERFILSSDMYFAAHDRNASSLLLSKAQRRSKTIQDIDKDARTTNMQSRTQDSAVDQNATTQKAKVEKWTINVAFFTMDCEDHIIEQIEQGTSGLGEREVRRSVMEALAELAPPFVQFQFYCMDQCQCAKWLSAHGRQTLLEHLRCPLLPPMLHWIFFDEYTFAMTTTEINRFKYPREDGLSAMRDYKKFGKQISYVQVRQKGYDSNINGNNNNNNNNGDYNHHIGLRALVSEFDFASPSQTATNKSSLMYELRTRSFMFDFFGDFMAKKWSVNTYRHEQYNRTQHMFEKYGASAAHVRKSSKGHTFVEFPNGEVMTRDKLKHMYGDIVQHDALVKASQRMASLLGPSRIFSAFPNNDSNTSMYLGYVLSNEVTNQHVNDNNNNKEIIIPAAPTIGVIYAHECQYLENPNVQYMLSNISAYCLRHNITLISVLNFTQLLTSTSCRRLLTHTSEHTLLHVWNASIMFVGFQPRQKWLRILNDASFLLGLGNPCFGPSVFETFASGSMFINILYDDHYGTPNRCLENFGARHRFRSQHDYAVQLTQKYGKEQYICSAPIWDYRTLIHKCIRQARRTKLVPWVPYELTKAAFNQRVVAIFKHTILRFPPSPIHQSQQMTIEHRYGTSWEKIFHEKQLRDATNATLQKQLADIDRRKKLVTKMRRKNANKKKTKKSN</sequence>
<dbReference type="OrthoDB" id="205095at2759"/>
<feature type="region of interest" description="Disordered" evidence="1">
    <location>
        <begin position="715"/>
        <end position="735"/>
    </location>
</feature>
<dbReference type="Pfam" id="PF15024">
    <property type="entry name" value="Glyco_transf_18"/>
    <property type="match status" value="1"/>
</dbReference>
<dbReference type="GO" id="GO:0030144">
    <property type="term" value="F:alpha-1,6-mannosylglycoprotein 6-beta-N-acetylglucosaminyltransferase activity"/>
    <property type="evidence" value="ECO:0007669"/>
    <property type="project" value="InterPro"/>
</dbReference>
<protein>
    <recommendedName>
        <fullName evidence="3">Glycosyltransferase family 18 catalytic domain-containing protein</fullName>
    </recommendedName>
</protein>
<reference evidence="4 5" key="1">
    <citation type="journal article" date="2013" name="Curr. Biol.">
        <title>The Genome of the Foraminiferan Reticulomyxa filosa.</title>
        <authorList>
            <person name="Glockner G."/>
            <person name="Hulsmann N."/>
            <person name="Schleicher M."/>
            <person name="Noegel A.A."/>
            <person name="Eichinger L."/>
            <person name="Gallinger C."/>
            <person name="Pawlowski J."/>
            <person name="Sierra R."/>
            <person name="Euteneuer U."/>
            <person name="Pillet L."/>
            <person name="Moustafa A."/>
            <person name="Platzer M."/>
            <person name="Groth M."/>
            <person name="Szafranski K."/>
            <person name="Schliwa M."/>
        </authorList>
    </citation>
    <scope>NUCLEOTIDE SEQUENCE [LARGE SCALE GENOMIC DNA]</scope>
</reference>
<keyword evidence="2" id="KW-0472">Membrane</keyword>
<comment type="caution">
    <text evidence="4">The sequence shown here is derived from an EMBL/GenBank/DDBJ whole genome shotgun (WGS) entry which is preliminary data.</text>
</comment>
<feature type="transmembrane region" description="Helical" evidence="2">
    <location>
        <begin position="27"/>
        <end position="47"/>
    </location>
</feature>
<keyword evidence="5" id="KW-1185">Reference proteome</keyword>
<evidence type="ECO:0000256" key="1">
    <source>
        <dbReference type="SAM" id="MobiDB-lite"/>
    </source>
</evidence>
<evidence type="ECO:0000313" key="5">
    <source>
        <dbReference type="Proteomes" id="UP000023152"/>
    </source>
</evidence>
<organism evidence="4 5">
    <name type="scientific">Reticulomyxa filosa</name>
    <dbReference type="NCBI Taxonomy" id="46433"/>
    <lineage>
        <taxon>Eukaryota</taxon>
        <taxon>Sar</taxon>
        <taxon>Rhizaria</taxon>
        <taxon>Retaria</taxon>
        <taxon>Foraminifera</taxon>
        <taxon>Monothalamids</taxon>
        <taxon>Reticulomyxidae</taxon>
        <taxon>Reticulomyxa</taxon>
    </lineage>
</organism>
<dbReference type="AlphaFoldDB" id="X6NBN4"/>
<keyword evidence="2" id="KW-0812">Transmembrane</keyword>
<dbReference type="EMBL" id="ASPP01010123">
    <property type="protein sequence ID" value="ETO23194.1"/>
    <property type="molecule type" value="Genomic_DNA"/>
</dbReference>
<evidence type="ECO:0000256" key="2">
    <source>
        <dbReference type="SAM" id="Phobius"/>
    </source>
</evidence>
<evidence type="ECO:0000259" key="3">
    <source>
        <dbReference type="Pfam" id="PF15024"/>
    </source>
</evidence>
<evidence type="ECO:0000313" key="4">
    <source>
        <dbReference type="EMBL" id="ETO23194.1"/>
    </source>
</evidence>
<dbReference type="Proteomes" id="UP000023152">
    <property type="component" value="Unassembled WGS sequence"/>
</dbReference>
<keyword evidence="2" id="KW-1133">Transmembrane helix</keyword>
<name>X6NBN4_RETFI</name>
<proteinExistence type="predicted"/>